<comment type="caution">
    <text evidence="1">The sequence shown here is derived from an EMBL/GenBank/DDBJ whole genome shotgun (WGS) entry which is preliminary data.</text>
</comment>
<dbReference type="SUPFAM" id="SSF52980">
    <property type="entry name" value="Restriction endonuclease-like"/>
    <property type="match status" value="1"/>
</dbReference>
<dbReference type="InterPro" id="IPR011335">
    <property type="entry name" value="Restrct_endonuc-II-like"/>
</dbReference>
<protein>
    <recommendedName>
        <fullName evidence="3">DUF559 domain-containing protein</fullName>
    </recommendedName>
</protein>
<reference evidence="1 2" key="1">
    <citation type="journal article" date="2019" name="Int. J. Syst. Evol. Microbiol.">
        <title>Bifidobacterium jacchi sp. nov., isolated from the faeces of a baby common marmoset (Callithrix jacchus).</title>
        <authorList>
            <person name="Modesto M."/>
            <person name="Watanabe K."/>
            <person name="Arita M."/>
            <person name="Satti M."/>
            <person name="Oki K."/>
            <person name="Sciavilla P."/>
            <person name="Patavino C."/>
            <person name="Camma C."/>
            <person name="Michelini S."/>
            <person name="Sgorbati B."/>
            <person name="Mattarelli P."/>
        </authorList>
    </citation>
    <scope>NUCLEOTIDE SEQUENCE [LARGE SCALE GENOMIC DNA]</scope>
    <source>
        <strain evidence="1 2">MRM 9.3</strain>
    </source>
</reference>
<sequence length="345" mass="38610">MFDADNVIAYSYAPPSEVSPTEARRPFIAEKQLSEQYAAEHARLTQLARRVGAPPTASHTSALKLLGIELPERYEKRFDPHAIHLAVGTHQQRHIISGAVVHLADETMLAEHSQSASAYFNVVAPELALAQMAAVLSVLELVVLGDCMMRRGAQKHTDKARIVEFLAHSSAFSGKRKLIRALPLMRENTDSSYETRTRIALACRGLGSAEVNVDIASDRVTPWSVDMAYTELMTVLEYDGSFHMTDVRQAERDKEKRSWLRARHWDVVEVTKARLADSASRDRLADDVASFFAKALDHPVLALPCIPIERLADTRRRYRAPGLEHPQLDHYFRNTSLHSTAHASL</sequence>
<dbReference type="OrthoDB" id="3173471at2"/>
<evidence type="ECO:0000313" key="2">
    <source>
        <dbReference type="Proteomes" id="UP000326336"/>
    </source>
</evidence>
<name>A0A5N5RID2_9BIFI</name>
<keyword evidence="2" id="KW-1185">Reference proteome</keyword>
<evidence type="ECO:0008006" key="3">
    <source>
        <dbReference type="Google" id="ProtNLM"/>
    </source>
</evidence>
<proteinExistence type="predicted"/>
<dbReference type="Proteomes" id="UP000326336">
    <property type="component" value="Unassembled WGS sequence"/>
</dbReference>
<dbReference type="AlphaFoldDB" id="A0A5N5RID2"/>
<dbReference type="RefSeq" id="WP_151916891.1">
    <property type="nucleotide sequence ID" value="NZ_RQSP01000018.1"/>
</dbReference>
<gene>
    <name evidence="1" type="ORF">EHS19_06085</name>
</gene>
<evidence type="ECO:0000313" key="1">
    <source>
        <dbReference type="EMBL" id="KAB5606869.1"/>
    </source>
</evidence>
<organism evidence="1 2">
    <name type="scientific">Bifidobacterium jacchi</name>
    <dbReference type="NCBI Taxonomy" id="2490545"/>
    <lineage>
        <taxon>Bacteria</taxon>
        <taxon>Bacillati</taxon>
        <taxon>Actinomycetota</taxon>
        <taxon>Actinomycetes</taxon>
        <taxon>Bifidobacteriales</taxon>
        <taxon>Bifidobacteriaceae</taxon>
        <taxon>Bifidobacterium</taxon>
    </lineage>
</organism>
<dbReference type="EMBL" id="RQSP01000018">
    <property type="protein sequence ID" value="KAB5606869.1"/>
    <property type="molecule type" value="Genomic_DNA"/>
</dbReference>
<accession>A0A5N5RID2</accession>
<dbReference type="Gene3D" id="3.40.960.10">
    <property type="entry name" value="VSR Endonuclease"/>
    <property type="match status" value="1"/>
</dbReference>